<dbReference type="Pfam" id="PF03734">
    <property type="entry name" value="YkuD"/>
    <property type="match status" value="1"/>
</dbReference>
<keyword evidence="12" id="KW-1185">Reference proteome</keyword>
<accession>A0ABT9SH22</accession>
<dbReference type="Proteomes" id="UP001226867">
    <property type="component" value="Unassembled WGS sequence"/>
</dbReference>
<comment type="caution">
    <text evidence="11">The sequence shown here is derived from an EMBL/GenBank/DDBJ whole genome shotgun (WGS) entry which is preliminary data.</text>
</comment>
<evidence type="ECO:0000313" key="11">
    <source>
        <dbReference type="EMBL" id="MDP9902717.1"/>
    </source>
</evidence>
<keyword evidence="9" id="KW-0732">Signal</keyword>
<dbReference type="EMBL" id="JAUSRO010000021">
    <property type="protein sequence ID" value="MDP9902717.1"/>
    <property type="molecule type" value="Genomic_DNA"/>
</dbReference>
<evidence type="ECO:0000256" key="9">
    <source>
        <dbReference type="SAM" id="SignalP"/>
    </source>
</evidence>
<dbReference type="PANTHER" id="PTHR36699:SF1">
    <property type="entry name" value="L,D-TRANSPEPTIDASE YAFK-RELATED"/>
    <property type="match status" value="1"/>
</dbReference>
<keyword evidence="4 7" id="KW-0133">Cell shape</keyword>
<feature type="compositionally biased region" description="Low complexity" evidence="8">
    <location>
        <begin position="32"/>
        <end position="43"/>
    </location>
</feature>
<comment type="pathway">
    <text evidence="1 7">Cell wall biogenesis; peptidoglycan biosynthesis.</text>
</comment>
<organism evidence="11 12">
    <name type="scientific">Variovorax ginsengisoli</name>
    <dbReference type="NCBI Taxonomy" id="363844"/>
    <lineage>
        <taxon>Bacteria</taxon>
        <taxon>Pseudomonadati</taxon>
        <taxon>Pseudomonadota</taxon>
        <taxon>Betaproteobacteria</taxon>
        <taxon>Burkholderiales</taxon>
        <taxon>Comamonadaceae</taxon>
        <taxon>Variovorax</taxon>
    </lineage>
</organism>
<feature type="region of interest" description="Disordered" evidence="8">
    <location>
        <begin position="32"/>
        <end position="66"/>
    </location>
</feature>
<feature type="signal peptide" evidence="9">
    <location>
        <begin position="1"/>
        <end position="30"/>
    </location>
</feature>
<dbReference type="InterPro" id="IPR038063">
    <property type="entry name" value="Transpep_catalytic_dom"/>
</dbReference>
<keyword evidence="6 7" id="KW-0961">Cell wall biogenesis/degradation</keyword>
<evidence type="ECO:0000256" key="4">
    <source>
        <dbReference type="ARBA" id="ARBA00022960"/>
    </source>
</evidence>
<dbReference type="Gene3D" id="2.40.440.10">
    <property type="entry name" value="L,D-transpeptidase catalytic domain-like"/>
    <property type="match status" value="1"/>
</dbReference>
<evidence type="ECO:0000256" key="3">
    <source>
        <dbReference type="ARBA" id="ARBA00022679"/>
    </source>
</evidence>
<evidence type="ECO:0000256" key="6">
    <source>
        <dbReference type="ARBA" id="ARBA00023316"/>
    </source>
</evidence>
<feature type="domain" description="L,D-TPase catalytic" evidence="10">
    <location>
        <begin position="176"/>
        <end position="311"/>
    </location>
</feature>
<protein>
    <submittedName>
        <fullName evidence="11">Lipoprotein-anchoring transpeptidase ErfK/SrfK</fullName>
    </submittedName>
</protein>
<comment type="similarity">
    <text evidence="2">Belongs to the YkuD family.</text>
</comment>
<evidence type="ECO:0000256" key="1">
    <source>
        <dbReference type="ARBA" id="ARBA00004752"/>
    </source>
</evidence>
<proteinExistence type="inferred from homology"/>
<evidence type="ECO:0000256" key="7">
    <source>
        <dbReference type="PROSITE-ProRule" id="PRU01373"/>
    </source>
</evidence>
<evidence type="ECO:0000256" key="2">
    <source>
        <dbReference type="ARBA" id="ARBA00005992"/>
    </source>
</evidence>
<dbReference type="PROSITE" id="PS52029">
    <property type="entry name" value="LD_TPASE"/>
    <property type="match status" value="1"/>
</dbReference>
<evidence type="ECO:0000259" key="10">
    <source>
        <dbReference type="PROSITE" id="PS52029"/>
    </source>
</evidence>
<feature type="chain" id="PRO_5046627965" evidence="9">
    <location>
        <begin position="31"/>
        <end position="439"/>
    </location>
</feature>
<dbReference type="SUPFAM" id="SSF141523">
    <property type="entry name" value="L,D-transpeptidase catalytic domain-like"/>
    <property type="match status" value="1"/>
</dbReference>
<keyword evidence="5 7" id="KW-0573">Peptidoglycan synthesis</keyword>
<dbReference type="RefSeq" id="WP_307692454.1">
    <property type="nucleotide sequence ID" value="NZ_JAUSRO010000021.1"/>
</dbReference>
<dbReference type="CDD" id="cd16913">
    <property type="entry name" value="YkuD_like"/>
    <property type="match status" value="1"/>
</dbReference>
<gene>
    <name evidence="11" type="ORF">J2W36_004995</name>
</gene>
<evidence type="ECO:0000313" key="12">
    <source>
        <dbReference type="Proteomes" id="UP001226867"/>
    </source>
</evidence>
<feature type="active site" description="Proton donor/acceptor" evidence="7">
    <location>
        <position position="270"/>
    </location>
</feature>
<keyword evidence="11" id="KW-0449">Lipoprotein</keyword>
<name>A0ABT9SH22_9BURK</name>
<evidence type="ECO:0000256" key="8">
    <source>
        <dbReference type="SAM" id="MobiDB-lite"/>
    </source>
</evidence>
<keyword evidence="3" id="KW-0808">Transferase</keyword>
<sequence length="439" mass="47457">MNRQVNRRVARSLLSVAVLAAALGVPAVSASSSASASSAPTSAQPRESARKAAARRAATATHGPIQSADKAETRLIGVYELFGRGKSSAALASAEKLVKDYPNFQLAQLVYADLLAARVAPARNLANGASATRMGAGPALAELQEESQRRLQSLRERPPAGTVPSQFLALSARTRYAVAVDASRSRLYLLQNTADKGMQVVADYYISVGRAGIGKLAEGDARTPLGVYHVTSNLDPKSLRDFYGAGALPINYPNPYDVRKGRTGSGIWLHGTPAQQYARAPQATDGCVVMSNTDLRELLRRVEVGTTPVVIASSLKWITPQQAKNDLGNFGDVLNAWREARTSSDPAQLQRFYAADVQPALPRGMTLVSTRPGTTNVPPAPVRPLVLKDVSFLNWKDNDDTMVVTFGEVREGEKTGRSRRQYWLRVGRDWKIFQEDLTS</sequence>
<dbReference type="PANTHER" id="PTHR36699">
    <property type="entry name" value="LD-TRANSPEPTIDASE"/>
    <property type="match status" value="1"/>
</dbReference>
<reference evidence="11 12" key="1">
    <citation type="submission" date="2023-07" db="EMBL/GenBank/DDBJ databases">
        <title>Sorghum-associated microbial communities from plants grown in Nebraska, USA.</title>
        <authorList>
            <person name="Schachtman D."/>
        </authorList>
    </citation>
    <scope>NUCLEOTIDE SEQUENCE [LARGE SCALE GENOMIC DNA]</scope>
    <source>
        <strain evidence="11 12">DS1607</strain>
    </source>
</reference>
<feature type="active site" description="Nucleophile" evidence="7">
    <location>
        <position position="287"/>
    </location>
</feature>
<dbReference type="InterPro" id="IPR005490">
    <property type="entry name" value="LD_TPept_cat_dom"/>
</dbReference>
<evidence type="ECO:0000256" key="5">
    <source>
        <dbReference type="ARBA" id="ARBA00022984"/>
    </source>
</evidence>